<feature type="domain" description="U4/U6.U5 small nuclear ribonucleoprotein 27kDa protein" evidence="11">
    <location>
        <begin position="96"/>
        <end position="121"/>
    </location>
</feature>
<evidence type="ECO:0000256" key="2">
    <source>
        <dbReference type="ARBA" id="ARBA00004123"/>
    </source>
</evidence>
<dbReference type="GO" id="GO:0006397">
    <property type="term" value="P:mRNA processing"/>
    <property type="evidence" value="ECO:0007669"/>
    <property type="project" value="UniProtKB-KW"/>
</dbReference>
<evidence type="ECO:0000256" key="7">
    <source>
        <dbReference type="ARBA" id="ARBA00023187"/>
    </source>
</evidence>
<feature type="compositionally biased region" description="Basic and acidic residues" evidence="10">
    <location>
        <begin position="26"/>
        <end position="40"/>
    </location>
</feature>
<dbReference type="GO" id="GO:0071011">
    <property type="term" value="C:precatalytic spliceosome"/>
    <property type="evidence" value="ECO:0007669"/>
    <property type="project" value="TreeGrafter"/>
</dbReference>
<evidence type="ECO:0000259" key="11">
    <source>
        <dbReference type="Pfam" id="PF08648"/>
    </source>
</evidence>
<protein>
    <recommendedName>
        <fullName evidence="5">U4/U6.U5 small nuclear ribonucleoprotein 27 kDa protein</fullName>
    </recommendedName>
    <alternativeName>
        <fullName evidence="9">U4/U6.U5 tri-snRNP-associated protein 3</fullName>
    </alternativeName>
</protein>
<feature type="region of interest" description="Disordered" evidence="10">
    <location>
        <begin position="1"/>
        <end position="95"/>
    </location>
</feature>
<keyword evidence="6" id="KW-0507">mRNA processing</keyword>
<comment type="subcellular location">
    <subcellularLocation>
        <location evidence="2">Nucleus</location>
    </subcellularLocation>
</comment>
<evidence type="ECO:0000256" key="4">
    <source>
        <dbReference type="ARBA" id="ARBA00011825"/>
    </source>
</evidence>
<evidence type="ECO:0000313" key="12">
    <source>
        <dbReference type="EMBL" id="CAD7088788.1"/>
    </source>
</evidence>
<dbReference type="GO" id="GO:0008380">
    <property type="term" value="P:RNA splicing"/>
    <property type="evidence" value="ECO:0007669"/>
    <property type="project" value="UniProtKB-KW"/>
</dbReference>
<comment type="subunit">
    <text evidence="4">Part of a tri-snRNP complex.</text>
</comment>
<dbReference type="PANTHER" id="PTHR31077">
    <property type="entry name" value="U4/U6.U5 SMALL NUCLEAR RIBONUCLEOPROTEIN 27 KDA PROTEIN"/>
    <property type="match status" value="1"/>
</dbReference>
<dbReference type="OrthoDB" id="21368at2759"/>
<organism evidence="12 13">
    <name type="scientific">Hermetia illucens</name>
    <name type="common">Black soldier fly</name>
    <dbReference type="NCBI Taxonomy" id="343691"/>
    <lineage>
        <taxon>Eukaryota</taxon>
        <taxon>Metazoa</taxon>
        <taxon>Ecdysozoa</taxon>
        <taxon>Arthropoda</taxon>
        <taxon>Hexapoda</taxon>
        <taxon>Insecta</taxon>
        <taxon>Pterygota</taxon>
        <taxon>Neoptera</taxon>
        <taxon>Endopterygota</taxon>
        <taxon>Diptera</taxon>
        <taxon>Brachycera</taxon>
        <taxon>Stratiomyomorpha</taxon>
        <taxon>Stratiomyidae</taxon>
        <taxon>Hermetiinae</taxon>
        <taxon>Hermetia</taxon>
    </lineage>
</organism>
<evidence type="ECO:0000256" key="9">
    <source>
        <dbReference type="ARBA" id="ARBA00031864"/>
    </source>
</evidence>
<proteinExistence type="inferred from homology"/>
<evidence type="ECO:0000313" key="13">
    <source>
        <dbReference type="Proteomes" id="UP000594454"/>
    </source>
</evidence>
<evidence type="ECO:0000256" key="3">
    <source>
        <dbReference type="ARBA" id="ARBA00008218"/>
    </source>
</evidence>
<feature type="compositionally biased region" description="Basic and acidic residues" evidence="10">
    <location>
        <begin position="48"/>
        <end position="58"/>
    </location>
</feature>
<evidence type="ECO:0000256" key="6">
    <source>
        <dbReference type="ARBA" id="ARBA00022664"/>
    </source>
</evidence>
<keyword evidence="8" id="KW-0539">Nucleus</keyword>
<gene>
    <name evidence="12" type="ORF">HERILL_LOCUS11382</name>
</gene>
<comment type="similarity">
    <text evidence="3">Belongs to the SNUT3 family.</text>
</comment>
<dbReference type="AlphaFoldDB" id="A0A7R8YXA0"/>
<dbReference type="InParanoid" id="A0A7R8YXA0"/>
<feature type="compositionally biased region" description="Basic residues" evidence="10">
    <location>
        <begin position="9"/>
        <end position="25"/>
    </location>
</feature>
<feature type="compositionally biased region" description="Basic and acidic residues" evidence="10">
    <location>
        <begin position="66"/>
        <end position="95"/>
    </location>
</feature>
<comment type="function">
    <text evidence="1">May play a role in mRNA splicing.</text>
</comment>
<dbReference type="PANTHER" id="PTHR31077:SF1">
    <property type="entry name" value="U4_U6.U5 SMALL NUCLEAR RIBONUCLEOPROTEIN 27 KDA PROTEIN"/>
    <property type="match status" value="1"/>
</dbReference>
<accession>A0A7R8YXA0</accession>
<evidence type="ECO:0000256" key="5">
    <source>
        <dbReference type="ARBA" id="ARBA00014357"/>
    </source>
</evidence>
<dbReference type="InterPro" id="IPR013957">
    <property type="entry name" value="SNRNP27"/>
</dbReference>
<evidence type="ECO:0000256" key="1">
    <source>
        <dbReference type="ARBA" id="ARBA00003632"/>
    </source>
</evidence>
<dbReference type="Proteomes" id="UP000594454">
    <property type="component" value="Chromosome 4"/>
</dbReference>
<evidence type="ECO:0000256" key="10">
    <source>
        <dbReference type="SAM" id="MobiDB-lite"/>
    </source>
</evidence>
<name>A0A7R8YXA0_HERIL</name>
<reference evidence="12 13" key="1">
    <citation type="submission" date="2020-11" db="EMBL/GenBank/DDBJ databases">
        <authorList>
            <person name="Wallbank WR R."/>
            <person name="Pardo Diaz C."/>
            <person name="Kozak K."/>
            <person name="Martin S."/>
            <person name="Jiggins C."/>
            <person name="Moest M."/>
            <person name="Warren A I."/>
            <person name="Generalovic N T."/>
            <person name="Byers J.R.P. K."/>
            <person name="Montejo-Kovacevich G."/>
            <person name="Yen C E."/>
        </authorList>
    </citation>
    <scope>NUCLEOTIDE SEQUENCE [LARGE SCALE GENOMIC DNA]</scope>
</reference>
<dbReference type="Pfam" id="PF08648">
    <property type="entry name" value="SNRNP27"/>
    <property type="match status" value="1"/>
</dbReference>
<keyword evidence="13" id="KW-1185">Reference proteome</keyword>
<evidence type="ECO:0000256" key="8">
    <source>
        <dbReference type="ARBA" id="ARBA00023242"/>
    </source>
</evidence>
<dbReference type="EMBL" id="LR899012">
    <property type="protein sequence ID" value="CAD7088788.1"/>
    <property type="molecule type" value="Genomic_DNA"/>
</dbReference>
<keyword evidence="7" id="KW-0508">mRNA splicing</keyword>
<sequence length="180" mass="21265">MGRTPSPASRRRREKDRSERKKRRERARDRSREREREKEPRRHRSRSRERSRERGERSGRRRSRSRSKERAHPSTSRGKPERPEFSEADLEGKTPEEIEMMKTMGFCTFDTTKNKKVEGRFQPAIGFRCVAQILMVQDAIQLTFIGEQVQSCEDVFSFQSVFFAASQSHLRCMQSGPQEI</sequence>